<gene>
    <name evidence="4" type="ORF">PGLA2088_LOCUS50830</name>
</gene>
<dbReference type="SUPFAM" id="SSF53756">
    <property type="entry name" value="UDP-Glycosyltransferase/glycogen phosphorylase"/>
    <property type="match status" value="1"/>
</dbReference>
<dbReference type="GO" id="GO:0016757">
    <property type="term" value="F:glycosyltransferase activity"/>
    <property type="evidence" value="ECO:0007669"/>
    <property type="project" value="UniProtKB-KW"/>
</dbReference>
<dbReference type="EMBL" id="CAJNNW010037477">
    <property type="protein sequence ID" value="CAE8742134.1"/>
    <property type="molecule type" value="Genomic_DNA"/>
</dbReference>
<evidence type="ECO:0000259" key="2">
    <source>
        <dbReference type="Pfam" id="PF00534"/>
    </source>
</evidence>
<dbReference type="Gene3D" id="3.40.50.2000">
    <property type="entry name" value="Glycogen Phosphorylase B"/>
    <property type="match status" value="2"/>
</dbReference>
<keyword evidence="1" id="KW-0808">Transferase</keyword>
<feature type="domain" description="Glycosyltransferase subfamily 4-like N-terminal" evidence="3">
    <location>
        <begin position="27"/>
        <end position="171"/>
    </location>
</feature>
<reference evidence="4" key="1">
    <citation type="submission" date="2021-02" db="EMBL/GenBank/DDBJ databases">
        <authorList>
            <person name="Dougan E. K."/>
            <person name="Rhodes N."/>
            <person name="Thang M."/>
            <person name="Chan C."/>
        </authorList>
    </citation>
    <scope>NUCLEOTIDE SEQUENCE</scope>
</reference>
<dbReference type="PANTHER" id="PTHR45947">
    <property type="entry name" value="SULFOQUINOVOSYL TRANSFERASE SQD2"/>
    <property type="match status" value="1"/>
</dbReference>
<accession>A0A813LSG5</accession>
<evidence type="ECO:0000259" key="3">
    <source>
        <dbReference type="Pfam" id="PF13439"/>
    </source>
</evidence>
<evidence type="ECO:0000256" key="1">
    <source>
        <dbReference type="ARBA" id="ARBA00022676"/>
    </source>
</evidence>
<comment type="caution">
    <text evidence="4">The sequence shown here is derived from an EMBL/GenBank/DDBJ whole genome shotgun (WGS) entry which is preliminary data.</text>
</comment>
<sequence length="469" mass="52010">MDSRGASDQQDRLRILFLTEYWPPQVHGISIHCQNLAKELRRQGHEVQVFTTTGEESAELHLLPSVPNPWNEGNRIAVLPSFRLLSCLLTQDWDIVHLFFPTPLGWPTLALTTLRGIPTYCSHHVDMLVYMWRYSGHIPPLTVLGILMYWLCAMLPATACGDANGAPSASFLRRHLREAGLLRLLQATRPESLMVVPTSVDSSIFRRVGEAEVAQDRASLLQRLGIRSLEMAATPSRVRANGPGASRSEPCLWLSVCRLAPEKDVSDMFEALARADSARPGFHRLVLVGGGPLRESLEQEVRQRELPVSFLGQLENSQLPPIYRACDVFVACSTSETFGITILEALSCGLPVVLPQCEVFQELFLTPDFSKVHAYEKGGTEDLVQAIGRALQQGRRAAPEQDAASSVAGASLPHLGRENRPGQLSEAGYLYHSWREATKAQVRQYRSLSSSRRQRSGALAALGRWLCCR</sequence>
<evidence type="ECO:0000313" key="4">
    <source>
        <dbReference type="EMBL" id="CAE8742134.1"/>
    </source>
</evidence>
<feature type="domain" description="Glycosyl transferase family 1" evidence="2">
    <location>
        <begin position="248"/>
        <end position="394"/>
    </location>
</feature>
<evidence type="ECO:0008006" key="6">
    <source>
        <dbReference type="Google" id="ProtNLM"/>
    </source>
</evidence>
<dbReference type="InterPro" id="IPR028098">
    <property type="entry name" value="Glyco_trans_4-like_N"/>
</dbReference>
<name>A0A813LSG5_POLGL</name>
<dbReference type="PANTHER" id="PTHR45947:SF3">
    <property type="entry name" value="SULFOQUINOVOSYL TRANSFERASE SQD2"/>
    <property type="match status" value="1"/>
</dbReference>
<dbReference type="InterPro" id="IPR001296">
    <property type="entry name" value="Glyco_trans_1"/>
</dbReference>
<proteinExistence type="predicted"/>
<dbReference type="Pfam" id="PF00534">
    <property type="entry name" value="Glycos_transf_1"/>
    <property type="match status" value="1"/>
</dbReference>
<organism evidence="4 5">
    <name type="scientific">Polarella glacialis</name>
    <name type="common">Dinoflagellate</name>
    <dbReference type="NCBI Taxonomy" id="89957"/>
    <lineage>
        <taxon>Eukaryota</taxon>
        <taxon>Sar</taxon>
        <taxon>Alveolata</taxon>
        <taxon>Dinophyceae</taxon>
        <taxon>Suessiales</taxon>
        <taxon>Suessiaceae</taxon>
        <taxon>Polarella</taxon>
    </lineage>
</organism>
<keyword evidence="1" id="KW-0328">Glycosyltransferase</keyword>
<dbReference type="Proteomes" id="UP000626109">
    <property type="component" value="Unassembled WGS sequence"/>
</dbReference>
<dbReference type="AlphaFoldDB" id="A0A813LSG5"/>
<dbReference type="InterPro" id="IPR050194">
    <property type="entry name" value="Glycosyltransferase_grp1"/>
</dbReference>
<dbReference type="Pfam" id="PF13439">
    <property type="entry name" value="Glyco_transf_4"/>
    <property type="match status" value="1"/>
</dbReference>
<protein>
    <recommendedName>
        <fullName evidence="6">Glycosyltransferase subfamily 4-like N-terminal domain-containing protein</fullName>
    </recommendedName>
</protein>
<evidence type="ECO:0000313" key="5">
    <source>
        <dbReference type="Proteomes" id="UP000626109"/>
    </source>
</evidence>